<comment type="similarity">
    <text evidence="1">Belongs to the sulfatase family.</text>
</comment>
<dbReference type="EMBL" id="KT982363">
    <property type="protein sequence ID" value="AOR51187.1"/>
    <property type="molecule type" value="Genomic_DNA"/>
</dbReference>
<dbReference type="InterPro" id="IPR017850">
    <property type="entry name" value="Alkaline_phosphatase_core_sf"/>
</dbReference>
<dbReference type="Pfam" id="PF16347">
    <property type="entry name" value="SGSH_C"/>
    <property type="match status" value="1"/>
</dbReference>
<dbReference type="GO" id="GO:0016787">
    <property type="term" value="F:hydrolase activity"/>
    <property type="evidence" value="ECO:0007669"/>
    <property type="project" value="UniProtKB-KW"/>
</dbReference>
<dbReference type="InterPro" id="IPR032506">
    <property type="entry name" value="SGSH_C"/>
</dbReference>
<keyword evidence="2" id="KW-0378">Hydrolase</keyword>
<evidence type="ECO:0000313" key="4">
    <source>
        <dbReference type="EMBL" id="AOR51187.1"/>
    </source>
</evidence>
<sequence length="515" mass="59488">MKPLILLVCSISILFSQYRPNIIVIMTDDHAKHAVSIYGSRINSTPHIDRIGNEGATFTNAFVTNSICGPSRAVHLTGKYSHVNGIRDHSGTFDGSQWTYPKALQEAGYYTALIGKWHLGSIPTGFDYFSALVDQGEYYNPRFILPTGDTIRSTGYTTEIINTLAMRVIDSIRNKPFCILVHQKAPHRNWMPEPKHFSLFDTVDVPMPENFFDDYAGRSRAAKEQDLEVRNMYLTYDLKLFLEEGEAETGSGGSPSFKLQAEAAWKRDIQRMTNEQREAWISYYKPISDAFYKDPPTGKNLDRWKYQRYIKDYLRCIASVDDNIGILLDHLAAKGILDSTVIIYTSDQGFFLGEHGWYDKRFMYEESIGIPMLIRYPSLFPPGTTKNELVLNLDVAPTLLEIAGITNPPNDLQGKSVLQLFAPGKEWDWRTSMYYHYFEYPRGWHRVKRHYGIRTERYKLIHFYNDTDEWELYDLRTDPHEMNNLANELTSASTMEQLKKELKRLRTLYNDSEGE</sequence>
<dbReference type="Gene3D" id="3.40.720.10">
    <property type="entry name" value="Alkaline Phosphatase, subunit A"/>
    <property type="match status" value="2"/>
</dbReference>
<dbReference type="PROSITE" id="PS00149">
    <property type="entry name" value="SULFATASE_2"/>
    <property type="match status" value="1"/>
</dbReference>
<evidence type="ECO:0000256" key="1">
    <source>
        <dbReference type="ARBA" id="ARBA00008779"/>
    </source>
</evidence>
<evidence type="ECO:0000256" key="2">
    <source>
        <dbReference type="ARBA" id="ARBA00022801"/>
    </source>
</evidence>
<protein>
    <submittedName>
        <fullName evidence="4">Sulfatase</fullName>
    </submittedName>
</protein>
<feature type="domain" description="N-sulphoglucosamine sulphohydrolase C-terminal" evidence="3">
    <location>
        <begin position="353"/>
        <end position="506"/>
    </location>
</feature>
<organism evidence="4">
    <name type="scientific">uncultured bacterium pAM1</name>
    <dbReference type="NCBI Taxonomy" id="1781153"/>
    <lineage>
        <taxon>Bacteria</taxon>
        <taxon>environmental samples</taxon>
    </lineage>
</organism>
<dbReference type="PANTHER" id="PTHR43108">
    <property type="entry name" value="N-ACETYLGLUCOSAMINE-6-SULFATASE FAMILY MEMBER"/>
    <property type="match status" value="1"/>
</dbReference>
<dbReference type="CDD" id="cd16031">
    <property type="entry name" value="G6S_like"/>
    <property type="match status" value="1"/>
</dbReference>
<dbReference type="SUPFAM" id="SSF53649">
    <property type="entry name" value="Alkaline phosphatase-like"/>
    <property type="match status" value="1"/>
</dbReference>
<dbReference type="AlphaFoldDB" id="A0A1C9U4W5"/>
<reference evidence="4" key="1">
    <citation type="journal article" date="2016" name="Sci. Rep.">
        <title>Triclosan Resistome from Metagenome Reveals Diverse Enoyl Acyl Carrier Protein Reductases and Selective Enrichment of Triclosan Resistance Genes.</title>
        <authorList>
            <person name="Khan R."/>
            <person name="Kong H.G."/>
            <person name="Jung Y.H."/>
            <person name="Choi J."/>
            <person name="Baek K.Y."/>
            <person name="Hwang E.C."/>
            <person name="Lee S.W."/>
        </authorList>
    </citation>
    <scope>NUCLEOTIDE SEQUENCE</scope>
</reference>
<accession>A0A1C9U4W5</accession>
<name>A0A1C9U4W5_9BACT</name>
<dbReference type="PANTHER" id="PTHR43108:SF6">
    <property type="entry name" value="N-SULPHOGLUCOSAMINE SULPHOHYDROLASE"/>
    <property type="match status" value="1"/>
</dbReference>
<evidence type="ECO:0000259" key="3">
    <source>
        <dbReference type="Pfam" id="PF16347"/>
    </source>
</evidence>
<proteinExistence type="inferred from homology"/>
<dbReference type="InterPro" id="IPR024607">
    <property type="entry name" value="Sulfatase_CS"/>
</dbReference>